<dbReference type="AlphaFoldDB" id="A0A6A5QDJ8"/>
<name>A0A6A5QDJ8_AMPQU</name>
<evidence type="ECO:0000313" key="2">
    <source>
        <dbReference type="Proteomes" id="UP000800096"/>
    </source>
</evidence>
<dbReference type="EMBL" id="ML979139">
    <property type="protein sequence ID" value="KAF1912876.1"/>
    <property type="molecule type" value="Genomic_DNA"/>
</dbReference>
<sequence length="157" mass="17606">MAPHALSWESDSFTSDTRDLPHARFLTRRLSNLSQASTLVGSESDDIDIPHRRLSTAAQFPATHDVARELDPVEPSTLDQTDINHNLEAQYRDMRSKAKECMKALHAFCDPIIDTVNSVAVKLGEAQHLTAHHIFRNIITDIDLLICNDIDVEKLHG</sequence>
<organism evidence="1 2">
    <name type="scientific">Ampelomyces quisqualis</name>
    <name type="common">Powdery mildew agent</name>
    <dbReference type="NCBI Taxonomy" id="50730"/>
    <lineage>
        <taxon>Eukaryota</taxon>
        <taxon>Fungi</taxon>
        <taxon>Dikarya</taxon>
        <taxon>Ascomycota</taxon>
        <taxon>Pezizomycotina</taxon>
        <taxon>Dothideomycetes</taxon>
        <taxon>Pleosporomycetidae</taxon>
        <taxon>Pleosporales</taxon>
        <taxon>Pleosporineae</taxon>
        <taxon>Phaeosphaeriaceae</taxon>
        <taxon>Ampelomyces</taxon>
    </lineage>
</organism>
<dbReference type="Proteomes" id="UP000800096">
    <property type="component" value="Unassembled WGS sequence"/>
</dbReference>
<keyword evidence="2" id="KW-1185">Reference proteome</keyword>
<gene>
    <name evidence="1" type="ORF">BDU57DRAFT_532024</name>
</gene>
<accession>A0A6A5QDJ8</accession>
<proteinExistence type="predicted"/>
<protein>
    <submittedName>
        <fullName evidence="1">Uncharacterized protein</fullName>
    </submittedName>
</protein>
<evidence type="ECO:0000313" key="1">
    <source>
        <dbReference type="EMBL" id="KAF1912876.1"/>
    </source>
</evidence>
<reference evidence="1" key="1">
    <citation type="journal article" date="2020" name="Stud. Mycol.">
        <title>101 Dothideomycetes genomes: a test case for predicting lifestyles and emergence of pathogens.</title>
        <authorList>
            <person name="Haridas S."/>
            <person name="Albert R."/>
            <person name="Binder M."/>
            <person name="Bloem J."/>
            <person name="Labutti K."/>
            <person name="Salamov A."/>
            <person name="Andreopoulos B."/>
            <person name="Baker S."/>
            <person name="Barry K."/>
            <person name="Bills G."/>
            <person name="Bluhm B."/>
            <person name="Cannon C."/>
            <person name="Castanera R."/>
            <person name="Culley D."/>
            <person name="Daum C."/>
            <person name="Ezra D."/>
            <person name="Gonzalez J."/>
            <person name="Henrissat B."/>
            <person name="Kuo A."/>
            <person name="Liang C."/>
            <person name="Lipzen A."/>
            <person name="Lutzoni F."/>
            <person name="Magnuson J."/>
            <person name="Mondo S."/>
            <person name="Nolan M."/>
            <person name="Ohm R."/>
            <person name="Pangilinan J."/>
            <person name="Park H.-J."/>
            <person name="Ramirez L."/>
            <person name="Alfaro M."/>
            <person name="Sun H."/>
            <person name="Tritt A."/>
            <person name="Yoshinaga Y."/>
            <person name="Zwiers L.-H."/>
            <person name="Turgeon B."/>
            <person name="Goodwin S."/>
            <person name="Spatafora J."/>
            <person name="Crous P."/>
            <person name="Grigoriev I."/>
        </authorList>
    </citation>
    <scope>NUCLEOTIDE SEQUENCE</scope>
    <source>
        <strain evidence="1">HMLAC05119</strain>
    </source>
</reference>